<evidence type="ECO:0000313" key="9">
    <source>
        <dbReference type="Proteomes" id="UP000823046"/>
    </source>
</evidence>
<dbReference type="Gene3D" id="3.30.40.10">
    <property type="entry name" value="Zinc/RING finger domain, C3HC4 (zinc finger)"/>
    <property type="match status" value="1"/>
</dbReference>
<protein>
    <submittedName>
        <fullName evidence="8">Zn-finger, RING domain containing protein</fullName>
    </submittedName>
</protein>
<dbReference type="EMBL" id="JADAQX010000017">
    <property type="protein sequence ID" value="KAF8822884.1"/>
    <property type="molecule type" value="Genomic_DNA"/>
</dbReference>
<feature type="coiled-coil region" evidence="5">
    <location>
        <begin position="75"/>
        <end position="109"/>
    </location>
</feature>
<organism evidence="8 9">
    <name type="scientific">Cardiosporidium cionae</name>
    <dbReference type="NCBI Taxonomy" id="476202"/>
    <lineage>
        <taxon>Eukaryota</taxon>
        <taxon>Sar</taxon>
        <taxon>Alveolata</taxon>
        <taxon>Apicomplexa</taxon>
        <taxon>Aconoidasida</taxon>
        <taxon>Nephromycida</taxon>
        <taxon>Cardiosporidium</taxon>
    </lineage>
</organism>
<sequence length="289" mass="33083">MSRHSKSNTAHSIFTYHERRMLKDVGTLKERLGTDSMRRFEQCWLCLRSAKQPVATRKGFIFCKECLMLNLADQKAESELDLKIWEQHKAKLQKEVEEQKMQDEQMEIQKFVKAEISIPSYATSEHRSLKKRSSSNLNSFAAGQPKKSRFAETNKEEARASSFWVVENAPSAPPATVKEPKKNLLCPISKTRLRIRDLIYLKPELLTDDTEATSWICPITKKVIALQKAVAIIPTGQVILKECVKKYVLGKNFCDQEITEKDLIPLIPGGSAFSYHNQVESEKFRAVLH</sequence>
<keyword evidence="9" id="KW-1185">Reference proteome</keyword>
<accession>A0ABQ7JG92</accession>
<evidence type="ECO:0000256" key="1">
    <source>
        <dbReference type="ARBA" id="ARBA00004123"/>
    </source>
</evidence>
<dbReference type="SUPFAM" id="SSF57850">
    <property type="entry name" value="RING/U-box"/>
    <property type="match status" value="1"/>
</dbReference>
<dbReference type="Pfam" id="PF15906">
    <property type="entry name" value="zf-NOSIP"/>
    <property type="match status" value="1"/>
</dbReference>
<evidence type="ECO:0000313" key="8">
    <source>
        <dbReference type="EMBL" id="KAF8822884.1"/>
    </source>
</evidence>
<dbReference type="PIRSF" id="PIRSF023577">
    <property type="entry name" value="ENOS_interacting"/>
    <property type="match status" value="1"/>
</dbReference>
<evidence type="ECO:0000256" key="2">
    <source>
        <dbReference type="ARBA" id="ARBA00008126"/>
    </source>
</evidence>
<comment type="similarity">
    <text evidence="2 4">Belongs to the NOSIP family.</text>
</comment>
<feature type="region of interest" description="Disordered" evidence="6">
    <location>
        <begin position="132"/>
        <end position="152"/>
    </location>
</feature>
<dbReference type="Proteomes" id="UP000823046">
    <property type="component" value="Unassembled WGS sequence"/>
</dbReference>
<dbReference type="PANTHER" id="PTHR13063">
    <property type="entry name" value="ENOS INTERACTING PROTEIN"/>
    <property type="match status" value="1"/>
</dbReference>
<reference evidence="8 9" key="1">
    <citation type="journal article" date="2020" name="bioRxiv">
        <title>Metabolic contributions of an alphaproteobacterial endosymbiont in the apicomplexan Cardiosporidium cionae.</title>
        <authorList>
            <person name="Hunter E.S."/>
            <person name="Paight C.J."/>
            <person name="Lane C.E."/>
        </authorList>
    </citation>
    <scope>NUCLEOTIDE SEQUENCE [LARGE SCALE GENOMIC DNA]</scope>
    <source>
        <strain evidence="8">ESH_2018</strain>
    </source>
</reference>
<dbReference type="PANTHER" id="PTHR13063:SF10">
    <property type="entry name" value="NITRIC OXIDE SYNTHASE-INTERACTING PROTEIN"/>
    <property type="match status" value="1"/>
</dbReference>
<evidence type="ECO:0000256" key="4">
    <source>
        <dbReference type="PIRNR" id="PIRNR023577"/>
    </source>
</evidence>
<dbReference type="InterPro" id="IPR031790">
    <property type="entry name" value="Znf-NOSIP"/>
</dbReference>
<dbReference type="InterPro" id="IPR013083">
    <property type="entry name" value="Znf_RING/FYVE/PHD"/>
</dbReference>
<evidence type="ECO:0000256" key="5">
    <source>
        <dbReference type="SAM" id="Coils"/>
    </source>
</evidence>
<keyword evidence="3 4" id="KW-0539">Nucleus</keyword>
<keyword evidence="5" id="KW-0175">Coiled coil</keyword>
<comment type="caution">
    <text evidence="8">The sequence shown here is derived from an EMBL/GenBank/DDBJ whole genome shotgun (WGS) entry which is preliminary data.</text>
</comment>
<feature type="domain" description="Nitric oxide synthase-interacting protein zinc-finger" evidence="7">
    <location>
        <begin position="4"/>
        <end position="75"/>
    </location>
</feature>
<comment type="subcellular location">
    <subcellularLocation>
        <location evidence="1 4">Nucleus</location>
    </subcellularLocation>
</comment>
<evidence type="ECO:0000256" key="3">
    <source>
        <dbReference type="ARBA" id="ARBA00023242"/>
    </source>
</evidence>
<gene>
    <name evidence="8" type="ORF">IE077_002219</name>
</gene>
<proteinExistence type="inferred from homology"/>
<evidence type="ECO:0000256" key="6">
    <source>
        <dbReference type="SAM" id="MobiDB-lite"/>
    </source>
</evidence>
<name>A0ABQ7JG92_9APIC</name>
<evidence type="ECO:0000259" key="7">
    <source>
        <dbReference type="Pfam" id="PF15906"/>
    </source>
</evidence>
<dbReference type="InterPro" id="IPR016818">
    <property type="entry name" value="NOSIP"/>
</dbReference>